<dbReference type="Proteomes" id="UP000558688">
    <property type="component" value="Unassembled WGS sequence"/>
</dbReference>
<feature type="compositionally biased region" description="Polar residues" evidence="6">
    <location>
        <begin position="303"/>
        <end position="316"/>
    </location>
</feature>
<keyword evidence="4 7" id="KW-0472">Membrane</keyword>
<dbReference type="PANTHER" id="PTHR33048">
    <property type="entry name" value="PTH11-LIKE INTEGRAL MEMBRANE PROTEIN (AFU_ORTHOLOGUE AFUA_5G11245)"/>
    <property type="match status" value="1"/>
</dbReference>
<feature type="domain" description="Rhodopsin" evidence="8">
    <location>
        <begin position="41"/>
        <end position="281"/>
    </location>
</feature>
<gene>
    <name evidence="9" type="ORF">FOXYS1_6915</name>
</gene>
<comment type="similarity">
    <text evidence="5">Belongs to the SAT4 family.</text>
</comment>
<dbReference type="InterPro" id="IPR052337">
    <property type="entry name" value="SAT4-like"/>
</dbReference>
<evidence type="ECO:0000313" key="10">
    <source>
        <dbReference type="Proteomes" id="UP000558688"/>
    </source>
</evidence>
<dbReference type="InterPro" id="IPR049326">
    <property type="entry name" value="Rhodopsin_dom_fungi"/>
</dbReference>
<dbReference type="Pfam" id="PF20684">
    <property type="entry name" value="Fung_rhodopsin"/>
    <property type="match status" value="1"/>
</dbReference>
<accession>A0A8H5AE13</accession>
<dbReference type="AlphaFoldDB" id="A0A8H5AE13"/>
<evidence type="ECO:0000256" key="4">
    <source>
        <dbReference type="ARBA" id="ARBA00023136"/>
    </source>
</evidence>
<evidence type="ECO:0000256" key="5">
    <source>
        <dbReference type="ARBA" id="ARBA00038359"/>
    </source>
</evidence>
<feature type="region of interest" description="Disordered" evidence="6">
    <location>
        <begin position="290"/>
        <end position="365"/>
    </location>
</feature>
<evidence type="ECO:0000256" key="6">
    <source>
        <dbReference type="SAM" id="MobiDB-lite"/>
    </source>
</evidence>
<comment type="subcellular location">
    <subcellularLocation>
        <location evidence="1">Membrane</location>
        <topology evidence="1">Multi-pass membrane protein</topology>
    </subcellularLocation>
</comment>
<evidence type="ECO:0000256" key="1">
    <source>
        <dbReference type="ARBA" id="ARBA00004141"/>
    </source>
</evidence>
<comment type="caution">
    <text evidence="9">The sequence shown here is derived from an EMBL/GenBank/DDBJ whole genome shotgun (WGS) entry which is preliminary data.</text>
</comment>
<dbReference type="EMBL" id="JAAFOW010001098">
    <property type="protein sequence ID" value="KAF5262351.1"/>
    <property type="molecule type" value="Genomic_DNA"/>
</dbReference>
<feature type="transmembrane region" description="Helical" evidence="7">
    <location>
        <begin position="257"/>
        <end position="279"/>
    </location>
</feature>
<evidence type="ECO:0000313" key="9">
    <source>
        <dbReference type="EMBL" id="KAF5262351.1"/>
    </source>
</evidence>
<reference evidence="9" key="1">
    <citation type="submission" date="2020-02" db="EMBL/GenBank/DDBJ databases">
        <title>Identification and distribution of gene clusters putatively required for synthesis of sphingolipid metabolism inhibitors in phylogenetically diverse species of the filamentous fungus Fusarium.</title>
        <authorList>
            <person name="Kim H.-S."/>
            <person name="Busman M."/>
            <person name="Brown D.W."/>
            <person name="Divon H."/>
            <person name="Uhlig S."/>
            <person name="Proctor R.H."/>
        </authorList>
    </citation>
    <scope>NUCLEOTIDE SEQUENCE [LARGE SCALE GENOMIC DNA]</scope>
    <source>
        <strain evidence="9">NRRL 39464</strain>
    </source>
</reference>
<organism evidence="9 10">
    <name type="scientific">Fusarium oxysporum</name>
    <name type="common">Fusarium vascular wilt</name>
    <dbReference type="NCBI Taxonomy" id="5507"/>
    <lineage>
        <taxon>Eukaryota</taxon>
        <taxon>Fungi</taxon>
        <taxon>Dikarya</taxon>
        <taxon>Ascomycota</taxon>
        <taxon>Pezizomycotina</taxon>
        <taxon>Sordariomycetes</taxon>
        <taxon>Hypocreomycetidae</taxon>
        <taxon>Hypocreales</taxon>
        <taxon>Nectriaceae</taxon>
        <taxon>Fusarium</taxon>
        <taxon>Fusarium oxysporum species complex</taxon>
    </lineage>
</organism>
<evidence type="ECO:0000256" key="7">
    <source>
        <dbReference type="SAM" id="Phobius"/>
    </source>
</evidence>
<sequence length="427" mass="49442">MKLRLRDDQDDGPVHTFVNPYVELNAGLWSLFAGATFFLWLRLYVKITRRHGMWYDDYILLVSWIQFILLANNSLIVWEFRNGYVLKDSSQQWDDRMHILINVSSCGTLIGQALTKTAFAVTLLRMSNRWQKWILWFCIASMNAYMIVKVFFQWAKVCGKPTYDNWYRFDFCLDSKFRNDFKEGGNIYNIIMDFVFACFPWLITRGLEMKKAEKIGLCFTMSLGMIIAIVSAIRVSWKDQGNGRDAYYIWRNGMSQVWYSSEVAGTIMVQCIPILRPILKKFHTSYTSRRLDSQTGERKGSGWTWTRSSKHISTGPLTPGHPPILNNNPDGMELRNIPEEQEPAEFDFWGKNDPPSPDDLEDGRPDIKYKFNREEMKFTRDDSWPLGGESESAKSARSIELAHSNMGLAVEHEAAQQGLSPPPPRRT</sequence>
<feature type="transmembrane region" description="Helical" evidence="7">
    <location>
        <begin position="215"/>
        <end position="237"/>
    </location>
</feature>
<dbReference type="GO" id="GO:0016020">
    <property type="term" value="C:membrane"/>
    <property type="evidence" value="ECO:0007669"/>
    <property type="project" value="UniProtKB-SubCell"/>
</dbReference>
<proteinExistence type="inferred from homology"/>
<feature type="transmembrane region" description="Helical" evidence="7">
    <location>
        <begin position="57"/>
        <end position="78"/>
    </location>
</feature>
<feature type="transmembrane region" description="Helical" evidence="7">
    <location>
        <begin position="133"/>
        <end position="155"/>
    </location>
</feature>
<dbReference type="PANTHER" id="PTHR33048:SF147">
    <property type="entry name" value="INTEGRAL MEMBRANE PROTEIN"/>
    <property type="match status" value="1"/>
</dbReference>
<feature type="transmembrane region" description="Helical" evidence="7">
    <location>
        <begin position="98"/>
        <end position="121"/>
    </location>
</feature>
<protein>
    <recommendedName>
        <fullName evidence="8">Rhodopsin domain-containing protein</fullName>
    </recommendedName>
</protein>
<keyword evidence="2 7" id="KW-0812">Transmembrane</keyword>
<feature type="compositionally biased region" description="Basic and acidic residues" evidence="6">
    <location>
        <begin position="290"/>
        <end position="300"/>
    </location>
</feature>
<name>A0A8H5AE13_FUSOX</name>
<evidence type="ECO:0000256" key="2">
    <source>
        <dbReference type="ARBA" id="ARBA00022692"/>
    </source>
</evidence>
<feature type="transmembrane region" description="Helical" evidence="7">
    <location>
        <begin position="186"/>
        <end position="203"/>
    </location>
</feature>
<evidence type="ECO:0000259" key="8">
    <source>
        <dbReference type="Pfam" id="PF20684"/>
    </source>
</evidence>
<feature type="transmembrane region" description="Helical" evidence="7">
    <location>
        <begin position="26"/>
        <end position="45"/>
    </location>
</feature>
<keyword evidence="3 7" id="KW-1133">Transmembrane helix</keyword>
<evidence type="ECO:0000256" key="3">
    <source>
        <dbReference type="ARBA" id="ARBA00022989"/>
    </source>
</evidence>